<sequence>MDIVPIDGRLLIEARISPRDIAFIHPDQKALVKITAYDYAIYGALNGVVETISPDTIQDEAKPDVLLLSGVYPYRS</sequence>
<evidence type="ECO:0000256" key="1">
    <source>
        <dbReference type="ARBA" id="ARBA00004167"/>
    </source>
</evidence>
<dbReference type="Gene3D" id="2.40.30.170">
    <property type="match status" value="1"/>
</dbReference>
<evidence type="ECO:0000313" key="6">
    <source>
        <dbReference type="EMBL" id="STT53666.1"/>
    </source>
</evidence>
<gene>
    <name evidence="6" type="primary">hlyD</name>
    <name evidence="6" type="ORF">NCTC8849_02240</name>
</gene>
<name>A0A377WFR3_KLEPN</name>
<dbReference type="Proteomes" id="UP000254799">
    <property type="component" value="Unassembled WGS sequence"/>
</dbReference>
<evidence type="ECO:0000256" key="2">
    <source>
        <dbReference type="ARBA" id="ARBA00022692"/>
    </source>
</evidence>
<dbReference type="EMBL" id="UGLC01000002">
    <property type="protein sequence ID" value="STT53666.1"/>
    <property type="molecule type" value="Genomic_DNA"/>
</dbReference>
<dbReference type="PANTHER" id="PTHR30386">
    <property type="entry name" value="MEMBRANE FUSION SUBUNIT OF EMRAB-TOLC MULTIDRUG EFFLUX PUMP"/>
    <property type="match status" value="1"/>
</dbReference>
<protein>
    <submittedName>
        <fullName evidence="6">HlyD family secretion protein</fullName>
    </submittedName>
</protein>
<dbReference type="InterPro" id="IPR050739">
    <property type="entry name" value="MFP"/>
</dbReference>
<organism evidence="6 7">
    <name type="scientific">Klebsiella pneumoniae</name>
    <dbReference type="NCBI Taxonomy" id="573"/>
    <lineage>
        <taxon>Bacteria</taxon>
        <taxon>Pseudomonadati</taxon>
        <taxon>Pseudomonadota</taxon>
        <taxon>Gammaproteobacteria</taxon>
        <taxon>Enterobacterales</taxon>
        <taxon>Enterobacteriaceae</taxon>
        <taxon>Klebsiella/Raoultella group</taxon>
        <taxon>Klebsiella</taxon>
        <taxon>Klebsiella pneumoniae complex</taxon>
    </lineage>
</organism>
<reference evidence="6 7" key="1">
    <citation type="submission" date="2018-06" db="EMBL/GenBank/DDBJ databases">
        <authorList>
            <consortium name="Pathogen Informatics"/>
            <person name="Doyle S."/>
        </authorList>
    </citation>
    <scope>NUCLEOTIDE SEQUENCE [LARGE SCALE GENOMIC DNA]</scope>
    <source>
        <strain evidence="6 7">NCTC8849</strain>
    </source>
</reference>
<dbReference type="PANTHER" id="PTHR30386:SF26">
    <property type="entry name" value="TRANSPORT PROTEIN COMB"/>
    <property type="match status" value="1"/>
</dbReference>
<dbReference type="AlphaFoldDB" id="A0A377WFR3"/>
<dbReference type="GO" id="GO:0016020">
    <property type="term" value="C:membrane"/>
    <property type="evidence" value="ECO:0007669"/>
    <property type="project" value="UniProtKB-SubCell"/>
</dbReference>
<evidence type="ECO:0000313" key="7">
    <source>
        <dbReference type="Proteomes" id="UP000254799"/>
    </source>
</evidence>
<dbReference type="PRINTS" id="PR01490">
    <property type="entry name" value="RTXTOXIND"/>
</dbReference>
<accession>A0A377WFR3</accession>
<comment type="subcellular location">
    <subcellularLocation>
        <location evidence="1">Membrane</location>
        <topology evidence="1">Single-pass membrane protein</topology>
    </subcellularLocation>
</comment>
<feature type="domain" description="AprE-like beta-barrel" evidence="5">
    <location>
        <begin position="10"/>
        <end position="62"/>
    </location>
</feature>
<keyword evidence="4" id="KW-0472">Membrane</keyword>
<dbReference type="Pfam" id="PF26002">
    <property type="entry name" value="Beta-barrel_AprE"/>
    <property type="match status" value="1"/>
</dbReference>
<dbReference type="InterPro" id="IPR058982">
    <property type="entry name" value="Beta-barrel_AprE"/>
</dbReference>
<evidence type="ECO:0000259" key="5">
    <source>
        <dbReference type="Pfam" id="PF26002"/>
    </source>
</evidence>
<proteinExistence type="predicted"/>
<keyword evidence="2" id="KW-0812">Transmembrane</keyword>
<keyword evidence="3" id="KW-1133">Transmembrane helix</keyword>
<evidence type="ECO:0000256" key="3">
    <source>
        <dbReference type="ARBA" id="ARBA00022989"/>
    </source>
</evidence>
<evidence type="ECO:0000256" key="4">
    <source>
        <dbReference type="ARBA" id="ARBA00023136"/>
    </source>
</evidence>